<reference evidence="7 8" key="1">
    <citation type="submission" date="2021-03" db="EMBL/GenBank/DDBJ databases">
        <title>Enterococcal diversity collection.</title>
        <authorList>
            <person name="Gilmore M.S."/>
            <person name="Schwartzman J."/>
            <person name="Van Tyne D."/>
            <person name="Martin M."/>
            <person name="Earl A.M."/>
            <person name="Manson A.L."/>
            <person name="Straub T."/>
            <person name="Salamzade R."/>
            <person name="Saavedra J."/>
            <person name="Lebreton F."/>
            <person name="Prichula J."/>
            <person name="Schaufler K."/>
            <person name="Gaca A."/>
            <person name="Sgardioli B."/>
            <person name="Wagenaar J."/>
            <person name="Strong T."/>
        </authorList>
    </citation>
    <scope>NUCLEOTIDE SEQUENCE [LARGE SCALE GENOMIC DNA]</scope>
    <source>
        <strain evidence="7 8">669A</strain>
    </source>
</reference>
<gene>
    <name evidence="7" type="ORF">JZO70_12075</name>
</gene>
<dbReference type="PANTHER" id="PTHR43711:SF1">
    <property type="entry name" value="HISTIDINE KINASE 1"/>
    <property type="match status" value="1"/>
</dbReference>
<dbReference type="GO" id="GO:0016301">
    <property type="term" value="F:kinase activity"/>
    <property type="evidence" value="ECO:0007669"/>
    <property type="project" value="UniProtKB-KW"/>
</dbReference>
<dbReference type="SMART" id="SM00388">
    <property type="entry name" value="HisKA"/>
    <property type="match status" value="1"/>
</dbReference>
<evidence type="ECO:0000256" key="1">
    <source>
        <dbReference type="ARBA" id="ARBA00000085"/>
    </source>
</evidence>
<keyword evidence="4 7" id="KW-0418">Kinase</keyword>
<dbReference type="PRINTS" id="PR01780">
    <property type="entry name" value="LANTIREGPROT"/>
</dbReference>
<evidence type="ECO:0000313" key="7">
    <source>
        <dbReference type="EMBL" id="MBO1306905.1"/>
    </source>
</evidence>
<dbReference type="Pfam" id="PF00512">
    <property type="entry name" value="HisKA"/>
    <property type="match status" value="1"/>
</dbReference>
<evidence type="ECO:0000259" key="6">
    <source>
        <dbReference type="PROSITE" id="PS50109"/>
    </source>
</evidence>
<feature type="domain" description="Histidine kinase" evidence="6">
    <location>
        <begin position="91"/>
        <end position="303"/>
    </location>
</feature>
<dbReference type="Gene3D" id="3.30.565.10">
    <property type="entry name" value="Histidine kinase-like ATPase, C-terminal domain"/>
    <property type="match status" value="1"/>
</dbReference>
<dbReference type="EMBL" id="JAFREM010000018">
    <property type="protein sequence ID" value="MBO1306905.1"/>
    <property type="molecule type" value="Genomic_DNA"/>
</dbReference>
<evidence type="ECO:0000256" key="5">
    <source>
        <dbReference type="ARBA" id="ARBA00023012"/>
    </source>
</evidence>
<proteinExistence type="predicted"/>
<dbReference type="PROSITE" id="PS50109">
    <property type="entry name" value="HIS_KIN"/>
    <property type="match status" value="1"/>
</dbReference>
<dbReference type="CDD" id="cd00082">
    <property type="entry name" value="HisKA"/>
    <property type="match status" value="1"/>
</dbReference>
<dbReference type="InterPro" id="IPR036890">
    <property type="entry name" value="HATPase_C_sf"/>
</dbReference>
<dbReference type="InterPro" id="IPR050736">
    <property type="entry name" value="Sensor_HK_Regulatory"/>
</dbReference>
<keyword evidence="3" id="KW-0808">Transferase</keyword>
<keyword evidence="5" id="KW-0902">Two-component regulatory system</keyword>
<organism evidence="7 8">
    <name type="scientific">Candidatus Enterococcus moelleringii</name>
    <dbReference type="NCBI Taxonomy" id="2815325"/>
    <lineage>
        <taxon>Bacteria</taxon>
        <taxon>Bacillati</taxon>
        <taxon>Bacillota</taxon>
        <taxon>Bacilli</taxon>
        <taxon>Lactobacillales</taxon>
        <taxon>Enterococcaceae</taxon>
        <taxon>Enterococcus</taxon>
    </lineage>
</organism>
<protein>
    <recommendedName>
        <fullName evidence="2">histidine kinase</fullName>
        <ecNumber evidence="2">2.7.13.3</ecNumber>
    </recommendedName>
</protein>
<dbReference type="InterPro" id="IPR005467">
    <property type="entry name" value="His_kinase_dom"/>
</dbReference>
<evidence type="ECO:0000256" key="4">
    <source>
        <dbReference type="ARBA" id="ARBA00022777"/>
    </source>
</evidence>
<sequence length="308" mass="35411">MLVWIAISCLLILLGYCITLLVLYRWDAQKMTEQLKEITEDYGTNELIRSNFRNKELNEFVTNVNQLITVFKREQQNERKRTLKLKQEITNISHDLRTPLTSIKGFSDLLRDDSLTLEQREAYLDIVQSKVDTLIMTVDQFYEMSLIDSADNRLFLQQLSLESVLVETMFSFYKEFEDKALAVSIDESLLATPIYADKKALQRILINIVQNALRYAKSYFEITVRIEEGFLVLQARNDTDTIDAGSIEKVFERSYTIDPSRKDGQTGLGLYIVKKLAEKQGGKAAAYLEEGAFVLEVSFALSSVLEFD</sequence>
<dbReference type="SUPFAM" id="SSF47384">
    <property type="entry name" value="Homodimeric domain of signal transducing histidine kinase"/>
    <property type="match status" value="1"/>
</dbReference>
<dbReference type="InterPro" id="IPR008358">
    <property type="entry name" value="Sig_transdc_His_kin/Pase_MprB"/>
</dbReference>
<keyword evidence="8" id="KW-1185">Reference proteome</keyword>
<name>A0ABS3LB85_9ENTE</name>
<dbReference type="InterPro" id="IPR003661">
    <property type="entry name" value="HisK_dim/P_dom"/>
</dbReference>
<dbReference type="InterPro" id="IPR036097">
    <property type="entry name" value="HisK_dim/P_sf"/>
</dbReference>
<dbReference type="CDD" id="cd00075">
    <property type="entry name" value="HATPase"/>
    <property type="match status" value="1"/>
</dbReference>
<accession>A0ABS3LB85</accession>
<dbReference type="InterPro" id="IPR003594">
    <property type="entry name" value="HATPase_dom"/>
</dbReference>
<evidence type="ECO:0000313" key="8">
    <source>
        <dbReference type="Proteomes" id="UP000664601"/>
    </source>
</evidence>
<dbReference type="SMART" id="SM00387">
    <property type="entry name" value="HATPase_c"/>
    <property type="match status" value="1"/>
</dbReference>
<comment type="catalytic activity">
    <reaction evidence="1">
        <text>ATP + protein L-histidine = ADP + protein N-phospho-L-histidine.</text>
        <dbReference type="EC" id="2.7.13.3"/>
    </reaction>
</comment>
<dbReference type="EC" id="2.7.13.3" evidence="2"/>
<dbReference type="RefSeq" id="WP_207673826.1">
    <property type="nucleotide sequence ID" value="NZ_JAFREM010000018.1"/>
</dbReference>
<dbReference type="Proteomes" id="UP000664601">
    <property type="component" value="Unassembled WGS sequence"/>
</dbReference>
<dbReference type="Gene3D" id="1.10.287.130">
    <property type="match status" value="1"/>
</dbReference>
<comment type="caution">
    <text evidence="7">The sequence shown here is derived from an EMBL/GenBank/DDBJ whole genome shotgun (WGS) entry which is preliminary data.</text>
</comment>
<dbReference type="PANTHER" id="PTHR43711">
    <property type="entry name" value="TWO-COMPONENT HISTIDINE KINASE"/>
    <property type="match status" value="1"/>
</dbReference>
<evidence type="ECO:0000256" key="3">
    <source>
        <dbReference type="ARBA" id="ARBA00022679"/>
    </source>
</evidence>
<evidence type="ECO:0000256" key="2">
    <source>
        <dbReference type="ARBA" id="ARBA00012438"/>
    </source>
</evidence>
<dbReference type="Pfam" id="PF02518">
    <property type="entry name" value="HATPase_c"/>
    <property type="match status" value="1"/>
</dbReference>
<dbReference type="SUPFAM" id="SSF55874">
    <property type="entry name" value="ATPase domain of HSP90 chaperone/DNA topoisomerase II/histidine kinase"/>
    <property type="match status" value="1"/>
</dbReference>